<dbReference type="Pfam" id="PF05016">
    <property type="entry name" value="ParE_toxin"/>
    <property type="match status" value="1"/>
</dbReference>
<dbReference type="InterPro" id="IPR035093">
    <property type="entry name" value="RelE/ParE_toxin_dom_sf"/>
</dbReference>
<protein>
    <recommendedName>
        <fullName evidence="3">Death on curing protein, Doc toxin</fullName>
    </recommendedName>
</protein>
<sequence>MSRATARFRPLADRDVDDIAGHIASGSLDHALRFYDAVRADASRLAAWPNMGPVYGFTDAGFADLRFWLVTGFRTYLIFYRPLADAEGGVEIVRVLHGARDLARTIADR</sequence>
<accession>A0A6J4NDX5</accession>
<keyword evidence="1" id="KW-1277">Toxin-antitoxin system</keyword>
<gene>
    <name evidence="2" type="ORF">AVDCRST_MAG64-702</name>
</gene>
<proteinExistence type="predicted"/>
<reference evidence="2" key="1">
    <citation type="submission" date="2020-02" db="EMBL/GenBank/DDBJ databases">
        <authorList>
            <person name="Meier V. D."/>
        </authorList>
    </citation>
    <scope>NUCLEOTIDE SEQUENCE</scope>
    <source>
        <strain evidence="2">AVDCRST_MAG64</strain>
    </source>
</reference>
<dbReference type="AlphaFoldDB" id="A0A6J4NDX5"/>
<name>A0A6J4NDX5_9BACT</name>
<organism evidence="2">
    <name type="scientific">uncultured Phycisphaerae bacterium</name>
    <dbReference type="NCBI Taxonomy" id="904963"/>
    <lineage>
        <taxon>Bacteria</taxon>
        <taxon>Pseudomonadati</taxon>
        <taxon>Planctomycetota</taxon>
        <taxon>Phycisphaerae</taxon>
        <taxon>environmental samples</taxon>
    </lineage>
</organism>
<evidence type="ECO:0000256" key="1">
    <source>
        <dbReference type="ARBA" id="ARBA00022649"/>
    </source>
</evidence>
<evidence type="ECO:0000313" key="2">
    <source>
        <dbReference type="EMBL" id="CAA9381703.1"/>
    </source>
</evidence>
<evidence type="ECO:0008006" key="3">
    <source>
        <dbReference type="Google" id="ProtNLM"/>
    </source>
</evidence>
<dbReference type="InterPro" id="IPR007712">
    <property type="entry name" value="RelE/ParE_toxin"/>
</dbReference>
<dbReference type="EMBL" id="CADCUQ010000174">
    <property type="protein sequence ID" value="CAA9381703.1"/>
    <property type="molecule type" value="Genomic_DNA"/>
</dbReference>
<dbReference type="Gene3D" id="3.30.2310.20">
    <property type="entry name" value="RelE-like"/>
    <property type="match status" value="1"/>
</dbReference>